<organism evidence="3">
    <name type="scientific">uncultured Friedmanniella sp</name>
    <dbReference type="NCBI Taxonomy" id="335381"/>
    <lineage>
        <taxon>Bacteria</taxon>
        <taxon>Bacillati</taxon>
        <taxon>Actinomycetota</taxon>
        <taxon>Actinomycetes</taxon>
        <taxon>Propionibacteriales</taxon>
        <taxon>Nocardioidaceae</taxon>
        <taxon>Friedmanniella</taxon>
        <taxon>environmental samples</taxon>
    </lineage>
</organism>
<accession>A0A6J4KA29</accession>
<evidence type="ECO:0000256" key="1">
    <source>
        <dbReference type="SAM" id="MobiDB-lite"/>
    </source>
</evidence>
<feature type="compositionally biased region" description="Basic and acidic residues" evidence="1">
    <location>
        <begin position="49"/>
        <end position="68"/>
    </location>
</feature>
<name>A0A6J4KA29_9ACTN</name>
<feature type="domain" description="DinB-like" evidence="2">
    <location>
        <begin position="150"/>
        <end position="301"/>
    </location>
</feature>
<evidence type="ECO:0000259" key="2">
    <source>
        <dbReference type="Pfam" id="PF12867"/>
    </source>
</evidence>
<sequence>MRRGRQRQAGRGGRDLLDADGGVLGAVRPGDDDAVRSGRGGGADAPEVGGRRDEAGAGRPHRHDDHPGRRPARGEGLPGLTAGEGADDVGGHDDAHGGHPGSSGRRTVGGRCDDAGMATTKERAVGSEDGSPPLPWGPLLADQVGWLWTAQVRPRLEGLADEEYLWEPVAGCWNVRPRGQGAAMEMGGGPVVIDFALPEPDPPPVTTIAWRIGHLLVGIFGARNARYFGGPPADYATYDYPGTAAEALRRLDEGADRWLGGVRSLDYAALRRPCGEPGSEEEPVAALVLHVNREILHHGAELALLRDLCRAGGGHRV</sequence>
<dbReference type="Pfam" id="PF12867">
    <property type="entry name" value="DinB_2"/>
    <property type="match status" value="1"/>
</dbReference>
<dbReference type="SUPFAM" id="SSF109854">
    <property type="entry name" value="DinB/YfiT-like putative metalloenzymes"/>
    <property type="match status" value="1"/>
</dbReference>
<dbReference type="EMBL" id="CADCTS010000165">
    <property type="protein sequence ID" value="CAA9298919.1"/>
    <property type="molecule type" value="Genomic_DNA"/>
</dbReference>
<dbReference type="InterPro" id="IPR034660">
    <property type="entry name" value="DinB/YfiT-like"/>
</dbReference>
<dbReference type="AlphaFoldDB" id="A0A6J4KA29"/>
<protein>
    <recommendedName>
        <fullName evidence="2">DinB-like domain-containing protein</fullName>
    </recommendedName>
</protein>
<feature type="region of interest" description="Disordered" evidence="1">
    <location>
        <begin position="1"/>
        <end position="114"/>
    </location>
</feature>
<gene>
    <name evidence="3" type="ORF">AVDCRST_MAG48-1156</name>
</gene>
<reference evidence="3" key="1">
    <citation type="submission" date="2020-02" db="EMBL/GenBank/DDBJ databases">
        <authorList>
            <person name="Meier V. D."/>
        </authorList>
    </citation>
    <scope>NUCLEOTIDE SEQUENCE</scope>
    <source>
        <strain evidence="3">AVDCRST_MAG48</strain>
    </source>
</reference>
<dbReference type="InterPro" id="IPR024775">
    <property type="entry name" value="DinB-like"/>
</dbReference>
<evidence type="ECO:0000313" key="3">
    <source>
        <dbReference type="EMBL" id="CAA9298919.1"/>
    </source>
</evidence>
<proteinExistence type="predicted"/>